<dbReference type="AlphaFoldDB" id="A0ABD2PII0"/>
<proteinExistence type="predicted"/>
<reference evidence="2 3" key="1">
    <citation type="submission" date="2024-11" db="EMBL/GenBank/DDBJ databases">
        <title>Adaptive evolution of stress response genes in parasites aligns with host niche diversity.</title>
        <authorList>
            <person name="Hahn C."/>
            <person name="Resl P."/>
        </authorList>
    </citation>
    <scope>NUCLEOTIDE SEQUENCE [LARGE SCALE GENOMIC DNA]</scope>
    <source>
        <strain evidence="2">EGGRZ-B1_66</strain>
        <tissue evidence="2">Body</tissue>
    </source>
</reference>
<feature type="non-terminal residue" evidence="2">
    <location>
        <position position="87"/>
    </location>
</feature>
<sequence length="87" mass="9742">TRKQDQAGTPLDRDRTAAQSDDDETRELNQPGSPDELPEETQPVPEMEATPAVGTKRARETETKPKREGLAPDPKQRLMSEFLTQPK</sequence>
<feature type="compositionally biased region" description="Basic and acidic residues" evidence="1">
    <location>
        <begin position="57"/>
        <end position="78"/>
    </location>
</feature>
<comment type="caution">
    <text evidence="2">The sequence shown here is derived from an EMBL/GenBank/DDBJ whole genome shotgun (WGS) entry which is preliminary data.</text>
</comment>
<dbReference type="Proteomes" id="UP001626550">
    <property type="component" value="Unassembled WGS sequence"/>
</dbReference>
<feature type="region of interest" description="Disordered" evidence="1">
    <location>
        <begin position="1"/>
        <end position="87"/>
    </location>
</feature>
<organism evidence="2 3">
    <name type="scientific">Cichlidogyrus casuarinus</name>
    <dbReference type="NCBI Taxonomy" id="1844966"/>
    <lineage>
        <taxon>Eukaryota</taxon>
        <taxon>Metazoa</taxon>
        <taxon>Spiralia</taxon>
        <taxon>Lophotrochozoa</taxon>
        <taxon>Platyhelminthes</taxon>
        <taxon>Monogenea</taxon>
        <taxon>Monopisthocotylea</taxon>
        <taxon>Dactylogyridea</taxon>
        <taxon>Ancyrocephalidae</taxon>
        <taxon>Cichlidogyrus</taxon>
    </lineage>
</organism>
<evidence type="ECO:0000313" key="2">
    <source>
        <dbReference type="EMBL" id="KAL3307163.1"/>
    </source>
</evidence>
<gene>
    <name evidence="2" type="ORF">Ciccas_014330</name>
</gene>
<keyword evidence="3" id="KW-1185">Reference proteome</keyword>
<name>A0ABD2PII0_9PLAT</name>
<feature type="non-terminal residue" evidence="2">
    <location>
        <position position="1"/>
    </location>
</feature>
<evidence type="ECO:0000313" key="3">
    <source>
        <dbReference type="Proteomes" id="UP001626550"/>
    </source>
</evidence>
<protein>
    <submittedName>
        <fullName evidence="2">Uncharacterized protein</fullName>
    </submittedName>
</protein>
<accession>A0ABD2PII0</accession>
<dbReference type="EMBL" id="JBJKFK010008134">
    <property type="protein sequence ID" value="KAL3307163.1"/>
    <property type="molecule type" value="Genomic_DNA"/>
</dbReference>
<evidence type="ECO:0000256" key="1">
    <source>
        <dbReference type="SAM" id="MobiDB-lite"/>
    </source>
</evidence>